<reference evidence="1 2" key="1">
    <citation type="submission" date="2019-07" db="EMBL/GenBank/DDBJ databases">
        <title>Whole genome shotgun sequence of Chitinophaga cymbidii NBRC 109752.</title>
        <authorList>
            <person name="Hosoyama A."/>
            <person name="Uohara A."/>
            <person name="Ohji S."/>
            <person name="Ichikawa N."/>
        </authorList>
    </citation>
    <scope>NUCLEOTIDE SEQUENCE [LARGE SCALE GENOMIC DNA]</scope>
    <source>
        <strain evidence="1 2">NBRC 109752</strain>
    </source>
</reference>
<protein>
    <submittedName>
        <fullName evidence="1">Uncharacterized protein</fullName>
    </submittedName>
</protein>
<organism evidence="1 2">
    <name type="scientific">Chitinophaga cymbidii</name>
    <dbReference type="NCBI Taxonomy" id="1096750"/>
    <lineage>
        <taxon>Bacteria</taxon>
        <taxon>Pseudomonadati</taxon>
        <taxon>Bacteroidota</taxon>
        <taxon>Chitinophagia</taxon>
        <taxon>Chitinophagales</taxon>
        <taxon>Chitinophagaceae</taxon>
        <taxon>Chitinophaga</taxon>
    </lineage>
</organism>
<dbReference type="Proteomes" id="UP000321436">
    <property type="component" value="Unassembled WGS sequence"/>
</dbReference>
<gene>
    <name evidence="1" type="ORF">CCY01nite_39630</name>
</gene>
<evidence type="ECO:0000313" key="1">
    <source>
        <dbReference type="EMBL" id="GEP97703.1"/>
    </source>
</evidence>
<sequence>MHQLIKALPKFIHEKIQNTPLLLQSSLDEINKWLGYLEISKEYLLEEIQQDMLHYENPEQVQLYLQTQFYSISHLLNELTILLATTEAELPNTSHAVKFYERSVYILESILSHIQQYYHPCILKEMKMPAPELTKAKNELSASIALLQQQLFTPASAQLLSVTLVPLKQFMDKSNVSYKDWEYIRSLTTELLRIPTGTNTDYNCEMRKVLGNMNCNSKEFMNYMIMHVENEINSLETLPDKLARLAYIKKHIKQLQTHDEHLKYDPELPSAQHFMLQYIDDEIAFLKEQPVNEPPSQPLKTLKWKGPKVGLIEFARACKEIGALDETLQEIYTCFETFFSIRLDNPSRTFQEILSRKKDESSYLQKLAMKLKEQKDRMIENYHPRK</sequence>
<dbReference type="RefSeq" id="WP_146865549.1">
    <property type="nucleotide sequence ID" value="NZ_BKAU01000005.1"/>
</dbReference>
<proteinExistence type="predicted"/>
<accession>A0A512RPS8</accession>
<comment type="caution">
    <text evidence="1">The sequence shown here is derived from an EMBL/GenBank/DDBJ whole genome shotgun (WGS) entry which is preliminary data.</text>
</comment>
<keyword evidence="2" id="KW-1185">Reference proteome</keyword>
<dbReference type="AlphaFoldDB" id="A0A512RPS8"/>
<dbReference type="InterPro" id="IPR018534">
    <property type="entry name" value="Tet_reg_excision_RteC"/>
</dbReference>
<name>A0A512RPS8_9BACT</name>
<dbReference type="Pfam" id="PF09357">
    <property type="entry name" value="RteC"/>
    <property type="match status" value="1"/>
</dbReference>
<dbReference type="OrthoDB" id="790983at2"/>
<evidence type="ECO:0000313" key="2">
    <source>
        <dbReference type="Proteomes" id="UP000321436"/>
    </source>
</evidence>
<dbReference type="EMBL" id="BKAU01000005">
    <property type="protein sequence ID" value="GEP97703.1"/>
    <property type="molecule type" value="Genomic_DNA"/>
</dbReference>